<dbReference type="Proteomes" id="UP001597045">
    <property type="component" value="Unassembled WGS sequence"/>
</dbReference>
<feature type="compositionally biased region" description="Polar residues" evidence="1">
    <location>
        <begin position="46"/>
        <end position="55"/>
    </location>
</feature>
<evidence type="ECO:0008006" key="5">
    <source>
        <dbReference type="Google" id="ProtNLM"/>
    </source>
</evidence>
<proteinExistence type="predicted"/>
<reference evidence="4" key="1">
    <citation type="journal article" date="2019" name="Int. J. Syst. Evol. Microbiol.">
        <title>The Global Catalogue of Microorganisms (GCM) 10K type strain sequencing project: providing services to taxonomists for standard genome sequencing and annotation.</title>
        <authorList>
            <consortium name="The Broad Institute Genomics Platform"/>
            <consortium name="The Broad Institute Genome Sequencing Center for Infectious Disease"/>
            <person name="Wu L."/>
            <person name="Ma J."/>
        </authorList>
    </citation>
    <scope>NUCLEOTIDE SEQUENCE [LARGE SCALE GENOMIC DNA]</scope>
    <source>
        <strain evidence="4">JCM 31486</strain>
    </source>
</reference>
<gene>
    <name evidence="3" type="ORF">ACFQ1S_05950</name>
</gene>
<feature type="signal peptide" evidence="2">
    <location>
        <begin position="1"/>
        <end position="19"/>
    </location>
</feature>
<keyword evidence="2" id="KW-0732">Signal</keyword>
<organism evidence="3 4">
    <name type="scientific">Kibdelosporangium lantanae</name>
    <dbReference type="NCBI Taxonomy" id="1497396"/>
    <lineage>
        <taxon>Bacteria</taxon>
        <taxon>Bacillati</taxon>
        <taxon>Actinomycetota</taxon>
        <taxon>Actinomycetes</taxon>
        <taxon>Pseudonocardiales</taxon>
        <taxon>Pseudonocardiaceae</taxon>
        <taxon>Kibdelosporangium</taxon>
    </lineage>
</organism>
<name>A0ABW3M3A1_9PSEU</name>
<protein>
    <recommendedName>
        <fullName evidence="5">Secreted protein</fullName>
    </recommendedName>
</protein>
<sequence length="110" mass="11687">MATRCLVALVRRYVRWALIAPNMASSNGSSSMPYAHHSVGYRTSGQSAYTANGTRTVHGGPKMRVNTRHSRIDAAAWTASSGRTARTWFSGASAVTSQATANLPGSMCPL</sequence>
<accession>A0ABW3M3A1</accession>
<dbReference type="EMBL" id="JBHTIS010000224">
    <property type="protein sequence ID" value="MFD1045166.1"/>
    <property type="molecule type" value="Genomic_DNA"/>
</dbReference>
<evidence type="ECO:0000256" key="2">
    <source>
        <dbReference type="SAM" id="SignalP"/>
    </source>
</evidence>
<evidence type="ECO:0000256" key="1">
    <source>
        <dbReference type="SAM" id="MobiDB-lite"/>
    </source>
</evidence>
<evidence type="ECO:0000313" key="3">
    <source>
        <dbReference type="EMBL" id="MFD1045166.1"/>
    </source>
</evidence>
<keyword evidence="4" id="KW-1185">Reference proteome</keyword>
<feature type="chain" id="PRO_5047462341" description="Secreted protein" evidence="2">
    <location>
        <begin position="20"/>
        <end position="110"/>
    </location>
</feature>
<evidence type="ECO:0000313" key="4">
    <source>
        <dbReference type="Proteomes" id="UP001597045"/>
    </source>
</evidence>
<comment type="caution">
    <text evidence="3">The sequence shown here is derived from an EMBL/GenBank/DDBJ whole genome shotgun (WGS) entry which is preliminary data.</text>
</comment>
<feature type="region of interest" description="Disordered" evidence="1">
    <location>
        <begin position="46"/>
        <end position="65"/>
    </location>
</feature>